<accession>X1AWT3</accession>
<feature type="non-terminal residue" evidence="2">
    <location>
        <position position="293"/>
    </location>
</feature>
<reference evidence="2" key="1">
    <citation type="journal article" date="2014" name="Front. Microbiol.">
        <title>High frequency of phylogenetically diverse reductive dehalogenase-homologous genes in deep subseafloor sedimentary metagenomes.</title>
        <authorList>
            <person name="Kawai M."/>
            <person name="Futagami T."/>
            <person name="Toyoda A."/>
            <person name="Takaki Y."/>
            <person name="Nishi S."/>
            <person name="Hori S."/>
            <person name="Arai W."/>
            <person name="Tsubouchi T."/>
            <person name="Morono Y."/>
            <person name="Uchiyama I."/>
            <person name="Ito T."/>
            <person name="Fujiyama A."/>
            <person name="Inagaki F."/>
            <person name="Takami H."/>
        </authorList>
    </citation>
    <scope>NUCLEOTIDE SEQUENCE</scope>
    <source>
        <strain evidence="2">Expedition CK06-06</strain>
    </source>
</reference>
<evidence type="ECO:0000313" key="2">
    <source>
        <dbReference type="EMBL" id="GAG87554.1"/>
    </source>
</evidence>
<dbReference type="EMBL" id="BART01011635">
    <property type="protein sequence ID" value="GAG87554.1"/>
    <property type="molecule type" value="Genomic_DNA"/>
</dbReference>
<feature type="transmembrane region" description="Helical" evidence="1">
    <location>
        <begin position="60"/>
        <end position="78"/>
    </location>
</feature>
<keyword evidence="1" id="KW-0812">Transmembrane</keyword>
<feature type="non-terminal residue" evidence="2">
    <location>
        <position position="1"/>
    </location>
</feature>
<keyword evidence="1" id="KW-0472">Membrane</keyword>
<feature type="transmembrane region" description="Helical" evidence="1">
    <location>
        <begin position="143"/>
        <end position="176"/>
    </location>
</feature>
<keyword evidence="1" id="KW-1133">Transmembrane helix</keyword>
<evidence type="ECO:0000256" key="1">
    <source>
        <dbReference type="SAM" id="Phobius"/>
    </source>
</evidence>
<organism evidence="2">
    <name type="scientific">marine sediment metagenome</name>
    <dbReference type="NCBI Taxonomy" id="412755"/>
    <lineage>
        <taxon>unclassified sequences</taxon>
        <taxon>metagenomes</taxon>
        <taxon>ecological metagenomes</taxon>
    </lineage>
</organism>
<feature type="transmembrane region" description="Helical" evidence="1">
    <location>
        <begin position="114"/>
        <end position="131"/>
    </location>
</feature>
<feature type="transmembrane region" description="Helical" evidence="1">
    <location>
        <begin position="84"/>
        <end position="102"/>
    </location>
</feature>
<comment type="caution">
    <text evidence="2">The sequence shown here is derived from an EMBL/GenBank/DDBJ whole genome shotgun (WGS) entry which is preliminary data.</text>
</comment>
<feature type="transmembrane region" description="Helical" evidence="1">
    <location>
        <begin position="188"/>
        <end position="209"/>
    </location>
</feature>
<name>X1AWT3_9ZZZZ</name>
<feature type="transmembrane region" description="Helical" evidence="1">
    <location>
        <begin position="31"/>
        <end position="53"/>
    </location>
</feature>
<sequence length="293" mass="34048">TGDLQMAFDKQYEDDNSVLDPDWRLRAHNQFLSFFIAFGVFGFLYCVFALFAPIVFEKKYYDAIFIIVFFIGILSFLNEDTLETHIGATFFFGFTGVAVDNIKDASVFISHIRFSLMVNVAIFILALFVFDNSYYNPSGIAKIIFIITLFWLIIFIGLFQTLTGIVIFIVIGYFMVMRSVILIKNLIIRYLLFVLLIGIVPASLVLIYGEVVKYYDVEEIIPGSLALYTSNNNIYHHDLMRKEIENGKYVWIYICEDEIREEWNKRSELNYSGYDHKGQEIKYTLVRFLTSKG</sequence>
<proteinExistence type="predicted"/>
<gene>
    <name evidence="2" type="ORF">S01H4_24691</name>
</gene>
<protein>
    <submittedName>
        <fullName evidence="2">Uncharacterized protein</fullName>
    </submittedName>
</protein>
<dbReference type="AlphaFoldDB" id="X1AWT3"/>